<dbReference type="SUPFAM" id="SSF52540">
    <property type="entry name" value="P-loop containing nucleoside triphosphate hydrolases"/>
    <property type="match status" value="1"/>
</dbReference>
<keyword evidence="4" id="KW-0812">Transmembrane</keyword>
<dbReference type="PROSITE" id="PS50893">
    <property type="entry name" value="ABC_TRANSPORTER_2"/>
    <property type="match status" value="1"/>
</dbReference>
<evidence type="ECO:0000256" key="4">
    <source>
        <dbReference type="ARBA" id="ARBA00022692"/>
    </source>
</evidence>
<evidence type="ECO:0000256" key="7">
    <source>
        <dbReference type="ARBA" id="ARBA00022989"/>
    </source>
</evidence>
<dbReference type="InterPro" id="IPR000515">
    <property type="entry name" value="MetI-like"/>
</dbReference>
<dbReference type="CDD" id="cd06261">
    <property type="entry name" value="TM_PBP2"/>
    <property type="match status" value="1"/>
</dbReference>
<evidence type="ECO:0000313" key="11">
    <source>
        <dbReference type="EMBL" id="AZS76856.1"/>
    </source>
</evidence>
<keyword evidence="8" id="KW-0472">Membrane</keyword>
<proteinExistence type="inferred from homology"/>
<dbReference type="Pfam" id="PF00005">
    <property type="entry name" value="ABC_tran"/>
    <property type="match status" value="1"/>
</dbReference>
<sequence length="265" mass="27368">MSGAAGPGGSARSARSARSAGPDRPAAASASIRLDNLTKRCPDSQAPAVEDVTRDEAAGETVILVGPSGCGKSTTLKMINRLIEPTSGQITIGGEDVTGINPVALRRTIGYAIQATGLFPHMTVTENIGLVAKMAGRPRAKVRDRVEEMSNTVACPRATDPALVEAARGIGMSPLLMLFRVELPLAVPLILAGVRTALVLNVGTATPDTFGVGGGLGDLGSSGITNQRMPVLVLGSVLTVAMALIMDWRGTLVELLLRPRGLEVD</sequence>
<protein>
    <recommendedName>
        <fullName evidence="10">ABC transporter domain-containing protein</fullName>
    </recommendedName>
</protein>
<dbReference type="Gene3D" id="3.40.50.300">
    <property type="entry name" value="P-loop containing nucleotide triphosphate hydrolases"/>
    <property type="match status" value="1"/>
</dbReference>
<comment type="subcellular location">
    <subcellularLocation>
        <location evidence="1">Membrane</location>
        <topology evidence="1">Multi-pass membrane protein</topology>
    </subcellularLocation>
</comment>
<dbReference type="SUPFAM" id="SSF161098">
    <property type="entry name" value="MetI-like"/>
    <property type="match status" value="1"/>
</dbReference>
<evidence type="ECO:0000256" key="6">
    <source>
        <dbReference type="ARBA" id="ARBA00022840"/>
    </source>
</evidence>
<dbReference type="Proteomes" id="UP000275579">
    <property type="component" value="Chromosome"/>
</dbReference>
<evidence type="ECO:0000256" key="3">
    <source>
        <dbReference type="ARBA" id="ARBA00022448"/>
    </source>
</evidence>
<evidence type="ECO:0000256" key="1">
    <source>
        <dbReference type="ARBA" id="ARBA00004141"/>
    </source>
</evidence>
<evidence type="ECO:0000256" key="8">
    <source>
        <dbReference type="ARBA" id="ARBA00023136"/>
    </source>
</evidence>
<dbReference type="Gene3D" id="1.10.3720.10">
    <property type="entry name" value="MetI-like"/>
    <property type="match status" value="1"/>
</dbReference>
<accession>A0A3Q9KFT7</accession>
<evidence type="ECO:0000256" key="2">
    <source>
        <dbReference type="ARBA" id="ARBA00005417"/>
    </source>
</evidence>
<dbReference type="GO" id="GO:0016020">
    <property type="term" value="C:membrane"/>
    <property type="evidence" value="ECO:0007669"/>
    <property type="project" value="UniProtKB-SubCell"/>
</dbReference>
<dbReference type="EMBL" id="CP029042">
    <property type="protein sequence ID" value="AZS76856.1"/>
    <property type="molecule type" value="Genomic_DNA"/>
</dbReference>
<keyword evidence="3" id="KW-0813">Transport</keyword>
<dbReference type="InterPro" id="IPR003593">
    <property type="entry name" value="AAA+_ATPase"/>
</dbReference>
<dbReference type="GO" id="GO:0016887">
    <property type="term" value="F:ATP hydrolysis activity"/>
    <property type="evidence" value="ECO:0007669"/>
    <property type="project" value="InterPro"/>
</dbReference>
<dbReference type="InterPro" id="IPR003439">
    <property type="entry name" value="ABC_transporter-like_ATP-bd"/>
</dbReference>
<evidence type="ECO:0000256" key="9">
    <source>
        <dbReference type="SAM" id="MobiDB-lite"/>
    </source>
</evidence>
<dbReference type="AlphaFoldDB" id="A0A3Q9KFT7"/>
<dbReference type="InterPro" id="IPR027417">
    <property type="entry name" value="P-loop_NTPase"/>
</dbReference>
<name>A0A3Q9KFT7_9ACTN</name>
<feature type="region of interest" description="Disordered" evidence="9">
    <location>
        <begin position="1"/>
        <end position="48"/>
    </location>
</feature>
<evidence type="ECO:0000313" key="12">
    <source>
        <dbReference type="Proteomes" id="UP000275579"/>
    </source>
</evidence>
<dbReference type="GO" id="GO:0055085">
    <property type="term" value="P:transmembrane transport"/>
    <property type="evidence" value="ECO:0007669"/>
    <property type="project" value="InterPro"/>
</dbReference>
<reference evidence="11 12" key="1">
    <citation type="submission" date="2018-04" db="EMBL/GenBank/DDBJ databases">
        <title>Complete genome sequences of Streptomyces lydicus strain WYEC and characterization of antagonistic properties of biological control agents.</title>
        <authorList>
            <person name="Mariita R.M."/>
            <person name="Sello J.K."/>
        </authorList>
    </citation>
    <scope>NUCLEOTIDE SEQUENCE [LARGE SCALE GENOMIC DNA]</scope>
    <source>
        <strain evidence="11 12">WYEC 108</strain>
    </source>
</reference>
<evidence type="ECO:0000259" key="10">
    <source>
        <dbReference type="PROSITE" id="PS50893"/>
    </source>
</evidence>
<dbReference type="GO" id="GO:0005524">
    <property type="term" value="F:ATP binding"/>
    <property type="evidence" value="ECO:0007669"/>
    <property type="project" value="UniProtKB-KW"/>
</dbReference>
<keyword evidence="5" id="KW-0547">Nucleotide-binding</keyword>
<dbReference type="SMART" id="SM00382">
    <property type="entry name" value="AAA"/>
    <property type="match status" value="1"/>
</dbReference>
<dbReference type="PANTHER" id="PTHR43117:SF4">
    <property type="entry name" value="OSMOPROTECTANT IMPORT ATP-BINDING PROTEIN OSMV"/>
    <property type="match status" value="1"/>
</dbReference>
<keyword evidence="7" id="KW-1133">Transmembrane helix</keyword>
<evidence type="ECO:0000256" key="5">
    <source>
        <dbReference type="ARBA" id="ARBA00022741"/>
    </source>
</evidence>
<gene>
    <name evidence="11" type="ORF">DDE74_35060</name>
</gene>
<keyword evidence="6" id="KW-0067">ATP-binding</keyword>
<organism evidence="11 12">
    <name type="scientific">Streptomyces lydicus</name>
    <dbReference type="NCBI Taxonomy" id="47763"/>
    <lineage>
        <taxon>Bacteria</taxon>
        <taxon>Bacillati</taxon>
        <taxon>Actinomycetota</taxon>
        <taxon>Actinomycetes</taxon>
        <taxon>Kitasatosporales</taxon>
        <taxon>Streptomycetaceae</taxon>
        <taxon>Streptomyces</taxon>
    </lineage>
</organism>
<dbReference type="InterPro" id="IPR035906">
    <property type="entry name" value="MetI-like_sf"/>
</dbReference>
<dbReference type="PANTHER" id="PTHR43117">
    <property type="entry name" value="OSMOPROTECTANT IMPORT ATP-BINDING PROTEIN OSMV"/>
    <property type="match status" value="1"/>
</dbReference>
<comment type="similarity">
    <text evidence="2">Belongs to the ABC transporter superfamily.</text>
</comment>
<feature type="compositionally biased region" description="Low complexity" evidence="9">
    <location>
        <begin position="10"/>
        <end position="31"/>
    </location>
</feature>
<feature type="domain" description="ABC transporter" evidence="10">
    <location>
        <begin position="32"/>
        <end position="253"/>
    </location>
</feature>